<dbReference type="Gene3D" id="3.40.50.720">
    <property type="entry name" value="NAD(P)-binding Rossmann-like Domain"/>
    <property type="match status" value="1"/>
</dbReference>
<feature type="domain" description="NAD-dependent epimerase/dehydratase" evidence="10">
    <location>
        <begin position="11"/>
        <end position="241"/>
    </location>
</feature>
<evidence type="ECO:0000313" key="12">
    <source>
        <dbReference type="Proteomes" id="UP000016762"/>
    </source>
</evidence>
<dbReference type="InterPro" id="IPR001509">
    <property type="entry name" value="Epimerase_deHydtase"/>
</dbReference>
<comment type="pathway">
    <text evidence="1 9">Nucleotide-sugar biosynthesis; GDP-L-fucose biosynthesis via de novo pathway; GDP-L-fucose from GDP-alpha-D-mannose: step 2/2.</text>
</comment>
<keyword evidence="4 9" id="KW-0521">NADP</keyword>
<dbReference type="FunFam" id="3.40.50.720:FF:000101">
    <property type="entry name" value="GDP-L-fucose synthase"/>
    <property type="match status" value="1"/>
</dbReference>
<dbReference type="GO" id="GO:0070401">
    <property type="term" value="F:NADP+ binding"/>
    <property type="evidence" value="ECO:0007669"/>
    <property type="project" value="UniProtKB-UniRule"/>
</dbReference>
<feature type="binding site" evidence="9">
    <location>
        <position position="213"/>
    </location>
    <ligand>
        <name>substrate</name>
    </ligand>
</feature>
<dbReference type="RefSeq" id="WP_021776818.1">
    <property type="nucleotide sequence ID" value="NZ_AWXE01000001.1"/>
</dbReference>
<evidence type="ECO:0000259" key="10">
    <source>
        <dbReference type="Pfam" id="PF01370"/>
    </source>
</evidence>
<dbReference type="CDD" id="cd05239">
    <property type="entry name" value="GDP_FS_SDR_e"/>
    <property type="match status" value="1"/>
</dbReference>
<dbReference type="STRING" id="1397666.RS24_00781"/>
<dbReference type="PANTHER" id="PTHR43238">
    <property type="entry name" value="GDP-L-FUCOSE SYNTHASE"/>
    <property type="match status" value="1"/>
</dbReference>
<dbReference type="Pfam" id="PF01370">
    <property type="entry name" value="Epimerase"/>
    <property type="match status" value="1"/>
</dbReference>
<comment type="catalytic activity">
    <reaction evidence="8 9">
        <text>GDP-beta-L-fucose + NADP(+) = GDP-4-dehydro-alpha-D-rhamnose + NADPH + H(+)</text>
        <dbReference type="Rhea" id="RHEA:18885"/>
        <dbReference type="ChEBI" id="CHEBI:15378"/>
        <dbReference type="ChEBI" id="CHEBI:57273"/>
        <dbReference type="ChEBI" id="CHEBI:57783"/>
        <dbReference type="ChEBI" id="CHEBI:57964"/>
        <dbReference type="ChEBI" id="CHEBI:58349"/>
        <dbReference type="EC" id="1.1.1.271"/>
    </reaction>
</comment>
<feature type="binding site" evidence="9">
    <location>
        <begin position="15"/>
        <end position="21"/>
    </location>
    <ligand>
        <name>NADP(+)</name>
        <dbReference type="ChEBI" id="CHEBI:58349"/>
    </ligand>
</feature>
<feature type="site" description="Important for catalytic activity" evidence="9">
    <location>
        <position position="111"/>
    </location>
</feature>
<evidence type="ECO:0000256" key="6">
    <source>
        <dbReference type="ARBA" id="ARBA00023235"/>
    </source>
</evidence>
<dbReference type="Proteomes" id="UP000016762">
    <property type="component" value="Unassembled WGS sequence"/>
</dbReference>
<sequence length="312" mass="35041">MSIFKIHGKKIWVAGHNGMVGKAVVRQLEKKNCEILTIDRQSLDLTIQQDVNNWLAHNKPDAVILCAAKVGGILANDRYPAEFIYQNLMIEANIINAAYTNEISKLLFLGSSCIYPKHAPQPMKESALLTSPLENTNEWYALAKIAGIKLCQAYRKQYGSNFISAMPTNLYGPYDNFDLETSHVIPALIRKTHEAKLNNQNEIIVWGTGEPLREFMHVDDCADGIIFLLENYSDMEHVNLGTGQELSIGDLIEMIKSAVGFKGETEFDTSKPDGTPRKLLNSEKIQALGWSPNISLQKGLKATYQWYLENHK</sequence>
<evidence type="ECO:0000256" key="8">
    <source>
        <dbReference type="ARBA" id="ARBA00051935"/>
    </source>
</evidence>
<name>U2XY21_9PROT</name>
<evidence type="ECO:0000256" key="3">
    <source>
        <dbReference type="ARBA" id="ARBA00012371"/>
    </source>
</evidence>
<keyword evidence="6 9" id="KW-0413">Isomerase</keyword>
<evidence type="ECO:0000256" key="9">
    <source>
        <dbReference type="HAMAP-Rule" id="MF_00956"/>
    </source>
</evidence>
<evidence type="ECO:0000256" key="7">
    <source>
        <dbReference type="ARBA" id="ARBA00023268"/>
    </source>
</evidence>
<dbReference type="GO" id="GO:0050577">
    <property type="term" value="F:GDP-L-fucose synthase activity"/>
    <property type="evidence" value="ECO:0007669"/>
    <property type="project" value="UniProtKB-UniRule"/>
</dbReference>
<accession>U2XY21</accession>
<dbReference type="GO" id="GO:0042351">
    <property type="term" value="P:'de novo' GDP-L-fucose biosynthetic process"/>
    <property type="evidence" value="ECO:0007669"/>
    <property type="project" value="UniProtKB-UniRule"/>
</dbReference>
<keyword evidence="12" id="KW-1185">Reference proteome</keyword>
<keyword evidence="5 9" id="KW-0560">Oxidoreductase</keyword>
<evidence type="ECO:0000256" key="4">
    <source>
        <dbReference type="ARBA" id="ARBA00022857"/>
    </source>
</evidence>
<comment type="function">
    <text evidence="9">Catalyzes the two-step NADP-dependent conversion of GDP-4-dehydro-6-deoxy-D-mannose to GDP-fucose, involving an epimerase and a reductase reaction.</text>
</comment>
<gene>
    <name evidence="9" type="primary">fcl</name>
    <name evidence="11" type="ORF">RS24_00781</name>
</gene>
<feature type="binding site" evidence="9">
    <location>
        <begin position="167"/>
        <end position="170"/>
    </location>
    <ligand>
        <name>NADP(+)</name>
        <dbReference type="ChEBI" id="CHEBI:58349"/>
    </ligand>
</feature>
<feature type="binding site" evidence="9">
    <location>
        <position position="183"/>
    </location>
    <ligand>
        <name>NADP(+)</name>
        <dbReference type="ChEBI" id="CHEBI:58349"/>
    </ligand>
</feature>
<evidence type="ECO:0000256" key="1">
    <source>
        <dbReference type="ARBA" id="ARBA00004883"/>
    </source>
</evidence>
<reference evidence="11 12" key="1">
    <citation type="journal article" date="2014" name="FEMS Microbiol. Ecol.">
        <title>Genomic differentiation among two strains of the PS1 clade isolated from geographically separated marine habitats.</title>
        <authorList>
            <person name="Jimenez-Infante F."/>
            <person name="Ngugi D.K."/>
            <person name="Alam I."/>
            <person name="Rashid M."/>
            <person name="Baalawi W."/>
            <person name="Kamau A.A."/>
            <person name="Bajic V.B."/>
            <person name="Stingl U."/>
        </authorList>
    </citation>
    <scope>NUCLEOTIDE SEQUENCE [LARGE SCALE GENOMIC DNA]</scope>
    <source>
        <strain evidence="11 12">RS24</strain>
    </source>
</reference>
<dbReference type="EC" id="1.1.1.271" evidence="3 9"/>
<feature type="binding site" evidence="9">
    <location>
        <begin position="109"/>
        <end position="112"/>
    </location>
    <ligand>
        <name>NADP(+)</name>
        <dbReference type="ChEBI" id="CHEBI:58349"/>
    </ligand>
</feature>
<protein>
    <recommendedName>
        <fullName evidence="3 9">GDP-L-fucose synthase</fullName>
        <ecNumber evidence="3 9">1.1.1.271</ecNumber>
    </recommendedName>
    <alternativeName>
        <fullName evidence="9">GDP-4-keto-6-deoxy-D-mannose-3,5-epimerase-4-reductase</fullName>
    </alternativeName>
</protein>
<dbReference type="Gene3D" id="3.90.25.10">
    <property type="entry name" value="UDP-galactose 4-epimerase, domain 1"/>
    <property type="match status" value="1"/>
</dbReference>
<dbReference type="InterPro" id="IPR028614">
    <property type="entry name" value="GDP_fucose/colitose_synth"/>
</dbReference>
<dbReference type="PANTHER" id="PTHR43238:SF1">
    <property type="entry name" value="GDP-L-FUCOSE SYNTHASE"/>
    <property type="match status" value="1"/>
</dbReference>
<organism evidence="11 12">
    <name type="scientific">Candidatus Micropelagius thuwalensis</name>
    <dbReference type="NCBI Taxonomy" id="1397666"/>
    <lineage>
        <taxon>Bacteria</taxon>
        <taxon>Pseudomonadati</taxon>
        <taxon>Pseudomonadota</taxon>
        <taxon>Alphaproteobacteria</taxon>
        <taxon>PS1 clade</taxon>
        <taxon>Candidatus Micropelagius</taxon>
    </lineage>
</organism>
<dbReference type="EMBL" id="AWXE01000001">
    <property type="protein sequence ID" value="ERL47801.1"/>
    <property type="molecule type" value="Genomic_DNA"/>
</dbReference>
<evidence type="ECO:0000256" key="2">
    <source>
        <dbReference type="ARBA" id="ARBA00005959"/>
    </source>
</evidence>
<feature type="active site" description="Proton donor/acceptor" evidence="9">
    <location>
        <position position="140"/>
    </location>
</feature>
<evidence type="ECO:0000313" key="11">
    <source>
        <dbReference type="EMBL" id="ERL47801.1"/>
    </source>
</evidence>
<dbReference type="AlphaFoldDB" id="U2XY21"/>
<keyword evidence="11" id="KW-0456">Lyase</keyword>
<dbReference type="UniPathway" id="UPA00128">
    <property type="reaction ID" value="UER00191"/>
</dbReference>
<evidence type="ECO:0000256" key="5">
    <source>
        <dbReference type="ARBA" id="ARBA00023002"/>
    </source>
</evidence>
<dbReference type="InterPro" id="IPR036291">
    <property type="entry name" value="NAD(P)-bd_dom_sf"/>
</dbReference>
<dbReference type="GO" id="GO:0016829">
    <property type="term" value="F:lyase activity"/>
    <property type="evidence" value="ECO:0007669"/>
    <property type="project" value="UniProtKB-KW"/>
</dbReference>
<comment type="caution">
    <text evidence="11">The sequence shown here is derived from an EMBL/GenBank/DDBJ whole genome shotgun (WGS) entry which is preliminary data.</text>
</comment>
<feature type="binding site" evidence="9">
    <location>
        <position position="206"/>
    </location>
    <ligand>
        <name>substrate</name>
    </ligand>
</feature>
<feature type="binding site" evidence="9">
    <location>
        <position position="144"/>
    </location>
    <ligand>
        <name>NADP(+)</name>
        <dbReference type="ChEBI" id="CHEBI:58349"/>
    </ligand>
</feature>
<dbReference type="PATRIC" id="fig|1397666.3.peg.710"/>
<dbReference type="SUPFAM" id="SSF51735">
    <property type="entry name" value="NAD(P)-binding Rossmann-fold domains"/>
    <property type="match status" value="1"/>
</dbReference>
<proteinExistence type="inferred from homology"/>
<feature type="binding site" evidence="9">
    <location>
        <position position="191"/>
    </location>
    <ligand>
        <name>substrate</name>
    </ligand>
</feature>
<feature type="site" description="Important for catalytic activity" evidence="9">
    <location>
        <position position="113"/>
    </location>
</feature>
<dbReference type="GO" id="GO:0016853">
    <property type="term" value="F:isomerase activity"/>
    <property type="evidence" value="ECO:0007669"/>
    <property type="project" value="UniProtKB-KW"/>
</dbReference>
<feature type="binding site" evidence="9">
    <location>
        <position position="273"/>
    </location>
    <ligand>
        <name>substrate</name>
    </ligand>
</feature>
<keyword evidence="7 9" id="KW-0511">Multifunctional enzyme</keyword>
<comment type="similarity">
    <text evidence="2 9">Belongs to the NAD(P)-dependent epimerase/dehydratase family. Fucose synthase subfamily.</text>
</comment>
<dbReference type="eggNOG" id="COG0451">
    <property type="taxonomic scope" value="Bacteria"/>
</dbReference>
<dbReference type="HAMAP" id="MF_00956">
    <property type="entry name" value="GDP_fucose_synth"/>
    <property type="match status" value="1"/>
</dbReference>